<dbReference type="AlphaFoldDB" id="A0ABD1MXB7"/>
<feature type="domain" description="Dof-type" evidence="11">
    <location>
        <begin position="19"/>
        <end position="73"/>
    </location>
</feature>
<evidence type="ECO:0000256" key="3">
    <source>
        <dbReference type="ARBA" id="ARBA00022833"/>
    </source>
</evidence>
<dbReference type="GO" id="GO:0003700">
    <property type="term" value="F:DNA-binding transcription factor activity"/>
    <property type="evidence" value="ECO:0007669"/>
    <property type="project" value="UniProtKB-UniRule"/>
</dbReference>
<name>A0ABD1MXB7_9FABA</name>
<evidence type="ECO:0000313" key="13">
    <source>
        <dbReference type="Proteomes" id="UP001603857"/>
    </source>
</evidence>
<keyword evidence="4 9" id="KW-0805">Transcription regulation</keyword>
<evidence type="ECO:0000256" key="10">
    <source>
        <dbReference type="SAM" id="MobiDB-lite"/>
    </source>
</evidence>
<keyword evidence="1 9" id="KW-0479">Metal-binding</keyword>
<comment type="caution">
    <text evidence="12">The sequence shown here is derived from an EMBL/GenBank/DDBJ whole genome shotgun (WGS) entry which is preliminary data.</text>
</comment>
<dbReference type="Pfam" id="PF02701">
    <property type="entry name" value="Zn_ribbon_Dof"/>
    <property type="match status" value="1"/>
</dbReference>
<evidence type="ECO:0000256" key="4">
    <source>
        <dbReference type="ARBA" id="ARBA00023015"/>
    </source>
</evidence>
<evidence type="ECO:0000259" key="11">
    <source>
        <dbReference type="PROSITE" id="PS50884"/>
    </source>
</evidence>
<keyword evidence="7 8" id="KW-0539">Nucleus</keyword>
<dbReference type="PANTHER" id="PTHR31992:SF301">
    <property type="entry name" value="DOF ZINC FINGER PROTEIN DOF3.7"/>
    <property type="match status" value="1"/>
</dbReference>
<dbReference type="GO" id="GO:0008270">
    <property type="term" value="F:zinc ion binding"/>
    <property type="evidence" value="ECO:0007669"/>
    <property type="project" value="UniProtKB-KW"/>
</dbReference>
<dbReference type="EMBL" id="JBGMDY010000003">
    <property type="protein sequence ID" value="KAL2339665.1"/>
    <property type="molecule type" value="Genomic_DNA"/>
</dbReference>
<evidence type="ECO:0000313" key="12">
    <source>
        <dbReference type="EMBL" id="KAL2339665.1"/>
    </source>
</evidence>
<dbReference type="GO" id="GO:0005634">
    <property type="term" value="C:nucleus"/>
    <property type="evidence" value="ECO:0007669"/>
    <property type="project" value="UniProtKB-SubCell"/>
</dbReference>
<feature type="region of interest" description="Disordered" evidence="10">
    <location>
        <begin position="123"/>
        <end position="166"/>
    </location>
</feature>
<evidence type="ECO:0000256" key="8">
    <source>
        <dbReference type="PROSITE-ProRule" id="PRU00071"/>
    </source>
</evidence>
<evidence type="ECO:0000256" key="6">
    <source>
        <dbReference type="ARBA" id="ARBA00023163"/>
    </source>
</evidence>
<dbReference type="InterPro" id="IPR003851">
    <property type="entry name" value="Znf_Dof"/>
</dbReference>
<comment type="function">
    <text evidence="9">Transcription factor that binds specifically to a 5'-AA[AG]G-3' consensus core sequence.</text>
</comment>
<proteinExistence type="predicted"/>
<evidence type="ECO:0000256" key="7">
    <source>
        <dbReference type="ARBA" id="ARBA00023242"/>
    </source>
</evidence>
<dbReference type="PROSITE" id="PS01361">
    <property type="entry name" value="ZF_DOF_1"/>
    <property type="match status" value="1"/>
</dbReference>
<evidence type="ECO:0000256" key="1">
    <source>
        <dbReference type="ARBA" id="ARBA00022723"/>
    </source>
</evidence>
<evidence type="ECO:0000256" key="9">
    <source>
        <dbReference type="RuleBase" id="RU369094"/>
    </source>
</evidence>
<dbReference type="Proteomes" id="UP001603857">
    <property type="component" value="Unassembled WGS sequence"/>
</dbReference>
<protein>
    <recommendedName>
        <fullName evidence="9">Dof zinc finger protein</fullName>
    </recommendedName>
</protein>
<keyword evidence="5 8" id="KW-0238">DNA-binding</keyword>
<dbReference type="PANTHER" id="PTHR31992">
    <property type="entry name" value="DOF ZINC FINGER PROTEIN DOF1.4-RELATED"/>
    <property type="match status" value="1"/>
</dbReference>
<dbReference type="GO" id="GO:0003677">
    <property type="term" value="F:DNA binding"/>
    <property type="evidence" value="ECO:0007669"/>
    <property type="project" value="UniProtKB-UniRule"/>
</dbReference>
<keyword evidence="2 8" id="KW-0863">Zinc-finger</keyword>
<accession>A0ABD1MXB7</accession>
<evidence type="ECO:0000256" key="5">
    <source>
        <dbReference type="ARBA" id="ARBA00023125"/>
    </source>
</evidence>
<organism evidence="12 13">
    <name type="scientific">Flemingia macrophylla</name>
    <dbReference type="NCBI Taxonomy" id="520843"/>
    <lineage>
        <taxon>Eukaryota</taxon>
        <taxon>Viridiplantae</taxon>
        <taxon>Streptophyta</taxon>
        <taxon>Embryophyta</taxon>
        <taxon>Tracheophyta</taxon>
        <taxon>Spermatophyta</taxon>
        <taxon>Magnoliopsida</taxon>
        <taxon>eudicotyledons</taxon>
        <taxon>Gunneridae</taxon>
        <taxon>Pentapetalae</taxon>
        <taxon>rosids</taxon>
        <taxon>fabids</taxon>
        <taxon>Fabales</taxon>
        <taxon>Fabaceae</taxon>
        <taxon>Papilionoideae</taxon>
        <taxon>50 kb inversion clade</taxon>
        <taxon>NPAAA clade</taxon>
        <taxon>indigoferoid/millettioid clade</taxon>
        <taxon>Phaseoleae</taxon>
        <taxon>Flemingia</taxon>
    </lineage>
</organism>
<dbReference type="InterPro" id="IPR045174">
    <property type="entry name" value="Dof"/>
</dbReference>
<sequence>MEQQQQQRSRWKPSVEVAPNCPRCASTNTKFCYYNNYSLSQPRYFCKGCRRYWTKGGSLRNVPVGGGCRKNRRGKSSRHHQSHRLSSTSDDRVSSSEDAHENNNKGSHDIDIALVFAKFLNPKPDTVSGEDDNNNGSSSTSNNAETETDAAVDQSQNKHVSSDPAISDNFDELERFLGVCGDEDGLWSDATTMSSWQSHAKEIQLHDLELEYSMDDIDDAQLLPFASTSWSSFDLSTLQGSLVYSQRGVESLTLKGRCCRLLEYVVSVIKVENAVAGFGVGAMNFNFTFSLVLSVSASKERGLQFMTALTQRTMKYSCVVHLHWFR</sequence>
<feature type="compositionally biased region" description="Basic residues" evidence="10">
    <location>
        <begin position="69"/>
        <end position="83"/>
    </location>
</feature>
<keyword evidence="3 9" id="KW-0862">Zinc</keyword>
<evidence type="ECO:0000256" key="2">
    <source>
        <dbReference type="ARBA" id="ARBA00022771"/>
    </source>
</evidence>
<comment type="subcellular location">
    <subcellularLocation>
        <location evidence="8 9">Nucleus</location>
    </subcellularLocation>
</comment>
<keyword evidence="13" id="KW-1185">Reference proteome</keyword>
<gene>
    <name evidence="12" type="ORF">Fmac_007605</name>
</gene>
<feature type="region of interest" description="Disordered" evidence="10">
    <location>
        <begin position="60"/>
        <end position="107"/>
    </location>
</feature>
<reference evidence="12 13" key="1">
    <citation type="submission" date="2024-08" db="EMBL/GenBank/DDBJ databases">
        <title>Insights into the chromosomal genome structure of Flemingia macrophylla.</title>
        <authorList>
            <person name="Ding Y."/>
            <person name="Zhao Y."/>
            <person name="Bi W."/>
            <person name="Wu M."/>
            <person name="Zhao G."/>
            <person name="Gong Y."/>
            <person name="Li W."/>
            <person name="Zhang P."/>
        </authorList>
    </citation>
    <scope>NUCLEOTIDE SEQUENCE [LARGE SCALE GENOMIC DNA]</scope>
    <source>
        <strain evidence="12">DYQJB</strain>
        <tissue evidence="12">Leaf</tissue>
    </source>
</reference>
<keyword evidence="6 9" id="KW-0804">Transcription</keyword>
<feature type="compositionally biased region" description="Low complexity" evidence="10">
    <location>
        <begin position="134"/>
        <end position="145"/>
    </location>
</feature>
<feature type="compositionally biased region" description="Basic and acidic residues" evidence="10">
    <location>
        <begin position="89"/>
        <end position="107"/>
    </location>
</feature>
<dbReference type="PROSITE" id="PS50884">
    <property type="entry name" value="ZF_DOF_2"/>
    <property type="match status" value="1"/>
</dbReference>